<evidence type="ECO:0000313" key="1">
    <source>
        <dbReference type="EMBL" id="KAF3706927.1"/>
    </source>
</evidence>
<evidence type="ECO:0000313" key="2">
    <source>
        <dbReference type="Proteomes" id="UP000503349"/>
    </source>
</evidence>
<dbReference type="EMBL" id="CM015712">
    <property type="protein sequence ID" value="KAF3706927.1"/>
    <property type="molecule type" value="Genomic_DNA"/>
</dbReference>
<reference evidence="1 2" key="1">
    <citation type="submission" date="2019-02" db="EMBL/GenBank/DDBJ databases">
        <title>Opniocepnalus argus genome.</title>
        <authorList>
            <person name="Zhou C."/>
            <person name="Xiao S."/>
        </authorList>
    </citation>
    <scope>NUCLEOTIDE SEQUENCE [LARGE SCALE GENOMIC DNA]</scope>
    <source>
        <strain evidence="1">OARG1902GOOAL</strain>
        <tissue evidence="1">Muscle</tissue>
    </source>
</reference>
<dbReference type="AlphaFoldDB" id="A0A6G1QWR5"/>
<keyword evidence="1" id="KW-0645">Protease</keyword>
<dbReference type="Proteomes" id="UP000503349">
    <property type="component" value="Chromosome 1"/>
</dbReference>
<dbReference type="GO" id="GO:0006508">
    <property type="term" value="P:proteolysis"/>
    <property type="evidence" value="ECO:0007669"/>
    <property type="project" value="UniProtKB-KW"/>
</dbReference>
<reference evidence="2" key="2">
    <citation type="submission" date="2019-02" db="EMBL/GenBank/DDBJ databases">
        <title>Opniocepnalus argus Var Kimnra genome.</title>
        <authorList>
            <person name="Zhou C."/>
            <person name="Xiao S."/>
        </authorList>
    </citation>
    <scope>NUCLEOTIDE SEQUENCE [LARGE SCALE GENOMIC DNA]</scope>
</reference>
<protein>
    <submittedName>
        <fullName evidence="1">Copia protein Gag-int-pol protein Copia VLP protein Copia protease</fullName>
    </submittedName>
</protein>
<dbReference type="GO" id="GO:0008233">
    <property type="term" value="F:peptidase activity"/>
    <property type="evidence" value="ECO:0007669"/>
    <property type="project" value="UniProtKB-KW"/>
</dbReference>
<organism evidence="1 2">
    <name type="scientific">Channa argus</name>
    <name type="common">Northern snakehead</name>
    <name type="synonym">Ophicephalus argus</name>
    <dbReference type="NCBI Taxonomy" id="215402"/>
    <lineage>
        <taxon>Eukaryota</taxon>
        <taxon>Metazoa</taxon>
        <taxon>Chordata</taxon>
        <taxon>Craniata</taxon>
        <taxon>Vertebrata</taxon>
        <taxon>Euteleostomi</taxon>
        <taxon>Actinopterygii</taxon>
        <taxon>Neopterygii</taxon>
        <taxon>Teleostei</taxon>
        <taxon>Neoteleostei</taxon>
        <taxon>Acanthomorphata</taxon>
        <taxon>Anabantaria</taxon>
        <taxon>Anabantiformes</taxon>
        <taxon>Channoidei</taxon>
        <taxon>Channidae</taxon>
        <taxon>Channa</taxon>
    </lineage>
</organism>
<sequence>MSQEKYVSKILNRFNMQDCKPRETPCELKLDFTENAKKMNNPRMYREAVGSLIYLSTCTRPDLSFVVSKLSQHFAEPTEAHWNTVKHVFRYLKGTEKQGLYFKRKTGKLGLIVYSDADWASDTTDRRSTSGYCISLSKNSGLIAWKTRKQPTVALSTCEAEYVSLASAIQESIYLEQLLTGIDSYEYTSTIVYEDNQGTIALARNPVNRQRCKHIDIKYHFTRETVNSGRVNLEYCPSEKMVADIMTKPATKLKLSMFTEDMFVT</sequence>
<keyword evidence="1" id="KW-0378">Hydrolase</keyword>
<keyword evidence="2" id="KW-1185">Reference proteome</keyword>
<dbReference type="CDD" id="cd09272">
    <property type="entry name" value="RNase_HI_RT_Ty1"/>
    <property type="match status" value="1"/>
</dbReference>
<dbReference type="PANTHER" id="PTHR11439">
    <property type="entry name" value="GAG-POL-RELATED RETROTRANSPOSON"/>
    <property type="match status" value="1"/>
</dbReference>
<name>A0A6G1QWR5_CHAAH</name>
<dbReference type="PANTHER" id="PTHR11439:SF483">
    <property type="entry name" value="PEPTIDE SYNTHASE GLIP-LIKE, PUTATIVE (AFU_ORTHOLOGUE AFUA_3G12920)-RELATED"/>
    <property type="match status" value="1"/>
</dbReference>
<proteinExistence type="predicted"/>
<accession>A0A6G1QWR5</accession>
<gene>
    <name evidence="1" type="ORF">EXN66_Car000098</name>
</gene>